<gene>
    <name evidence="2" type="ORF">CAL28_22140</name>
</gene>
<keyword evidence="1" id="KW-0472">Membrane</keyword>
<dbReference type="InterPro" id="IPR018895">
    <property type="entry name" value="DUF2474"/>
</dbReference>
<accession>A0A261UJX7</accession>
<organism evidence="2 3">
    <name type="scientific">Bordetella genomosp. 11</name>
    <dbReference type="NCBI Taxonomy" id="1416808"/>
    <lineage>
        <taxon>Bacteria</taxon>
        <taxon>Pseudomonadati</taxon>
        <taxon>Pseudomonadota</taxon>
        <taxon>Betaproteobacteria</taxon>
        <taxon>Burkholderiales</taxon>
        <taxon>Alcaligenaceae</taxon>
        <taxon>Bordetella</taxon>
    </lineage>
</organism>
<comment type="caution">
    <text evidence="2">The sequence shown here is derived from an EMBL/GenBank/DDBJ whole genome shotgun (WGS) entry which is preliminary data.</text>
</comment>
<evidence type="ECO:0000313" key="3">
    <source>
        <dbReference type="Proteomes" id="UP000215767"/>
    </source>
</evidence>
<name>A0A261UJX7_9BORD</name>
<evidence type="ECO:0000256" key="1">
    <source>
        <dbReference type="SAM" id="Phobius"/>
    </source>
</evidence>
<dbReference type="AlphaFoldDB" id="A0A261UJX7"/>
<dbReference type="EMBL" id="NEVS01000004">
    <property type="protein sequence ID" value="OZI61941.1"/>
    <property type="molecule type" value="Genomic_DNA"/>
</dbReference>
<feature type="transmembrane region" description="Helical" evidence="1">
    <location>
        <begin position="7"/>
        <end position="32"/>
    </location>
</feature>
<evidence type="ECO:0000313" key="2">
    <source>
        <dbReference type="EMBL" id="OZI61941.1"/>
    </source>
</evidence>
<keyword evidence="1" id="KW-1133">Transmembrane helix</keyword>
<dbReference type="Proteomes" id="UP000215767">
    <property type="component" value="Unassembled WGS sequence"/>
</dbReference>
<sequence>MRMWKKLAWLVMIWTASVAVMGGVALVVRWLMSVAGLTLH</sequence>
<keyword evidence="1" id="KW-0812">Transmembrane</keyword>
<proteinExistence type="predicted"/>
<reference evidence="3" key="1">
    <citation type="submission" date="2017-05" db="EMBL/GenBank/DDBJ databases">
        <title>Complete and WGS of Bordetella genogroups.</title>
        <authorList>
            <person name="Spilker T."/>
            <person name="Lipuma J."/>
        </authorList>
    </citation>
    <scope>NUCLEOTIDE SEQUENCE [LARGE SCALE GENOMIC DNA]</scope>
    <source>
        <strain evidence="3">AU8856</strain>
    </source>
</reference>
<dbReference type="Pfam" id="PF10617">
    <property type="entry name" value="DUF2474"/>
    <property type="match status" value="1"/>
</dbReference>
<protein>
    <submittedName>
        <fullName evidence="2">DUF2474 domain-containing protein</fullName>
    </submittedName>
</protein>
<keyword evidence="3" id="KW-1185">Reference proteome</keyword>
<dbReference type="OrthoDB" id="6199137at2"/>